<reference evidence="2" key="1">
    <citation type="submission" date="2006-09" db="EMBL/GenBank/DDBJ databases">
        <title>Annotation of Plasmodium falciparum Dd2.</title>
        <authorList>
            <consortium name="The Broad Institute Genome Sequencing Platform"/>
            <person name="Volkman S.K."/>
            <person name="Neafsey D.E."/>
            <person name="Dash A.P."/>
            <person name="Chitnis C.E."/>
            <person name="Hartl D.L."/>
            <person name="Young S.K."/>
            <person name="Zeng Q."/>
            <person name="Koehrsen M."/>
            <person name="Alvarado L."/>
            <person name="Berlin A."/>
            <person name="Borenstein D."/>
            <person name="Chapman S.B."/>
            <person name="Chen Z."/>
            <person name="Engels R."/>
            <person name="Freedman E."/>
            <person name="Gellesch M."/>
            <person name="Goldberg J."/>
            <person name="Griggs A."/>
            <person name="Gujja S."/>
            <person name="Heilman E.R."/>
            <person name="Heiman D.I."/>
            <person name="Howarth C."/>
            <person name="Jen D."/>
            <person name="Larson L."/>
            <person name="Mehta T."/>
            <person name="Neiman D."/>
            <person name="Park D."/>
            <person name="Pearson M."/>
            <person name="Roberts A."/>
            <person name="Saif S."/>
            <person name="Shea T."/>
            <person name="Shenoy N."/>
            <person name="Sisk P."/>
            <person name="Stolte C."/>
            <person name="Sykes S."/>
            <person name="Walk T."/>
            <person name="White J."/>
            <person name="Yandava C."/>
            <person name="Haas B."/>
            <person name="Henn M.R."/>
            <person name="Nusbaum C."/>
            <person name="Birren B."/>
        </authorList>
    </citation>
    <scope>NUCLEOTIDE SEQUENCE [LARGE SCALE GENOMIC DNA]</scope>
</reference>
<dbReference type="EMBL" id="GG703254">
    <property type="protein sequence ID" value="KOB89779.1"/>
    <property type="molecule type" value="Genomic_DNA"/>
</dbReference>
<evidence type="ECO:0000313" key="1">
    <source>
        <dbReference type="EMBL" id="KOB89779.1"/>
    </source>
</evidence>
<gene>
    <name evidence="1" type="ORF">PFDG_05332</name>
</gene>
<dbReference type="Proteomes" id="UP000054282">
    <property type="component" value="Unassembled WGS sequence"/>
</dbReference>
<dbReference type="KEGG" id="pfd:PFDG_05332"/>
<proteinExistence type="predicted"/>
<organism evidence="1 2">
    <name type="scientific">Plasmodium falciparum (isolate Dd2)</name>
    <dbReference type="NCBI Taxonomy" id="57267"/>
    <lineage>
        <taxon>Eukaryota</taxon>
        <taxon>Sar</taxon>
        <taxon>Alveolata</taxon>
        <taxon>Apicomplexa</taxon>
        <taxon>Aconoidasida</taxon>
        <taxon>Haemosporida</taxon>
        <taxon>Plasmodiidae</taxon>
        <taxon>Plasmodium</taxon>
        <taxon>Plasmodium (Laverania)</taxon>
    </lineage>
</organism>
<sequence length="90" mass="10780">MIVQVKTYDTAECDEAINNKHMDEQELMYELFMSNDDECRLCFTNLTKYPLKSNVLLSLEIFKTCKLDHDILYERHHKVNYYAHPLHPVQ</sequence>
<protein>
    <submittedName>
        <fullName evidence="1">Uncharacterized protein</fullName>
    </submittedName>
</protein>
<accession>A0A0L7MA95</accession>
<reference evidence="2" key="2">
    <citation type="submission" date="2006-09" db="EMBL/GenBank/DDBJ databases">
        <title>The genome sequence of Plasmodium falciparum Dd2.</title>
        <authorList>
            <consortium name="The Broad Institute Genome Sequencing Platform"/>
            <person name="Birren B."/>
            <person name="Lander E."/>
            <person name="Galagan J."/>
            <person name="Nusbaum C."/>
            <person name="Devon K."/>
            <person name="Henn M."/>
            <person name="Jaffe D."/>
            <person name="Butler J."/>
            <person name="Alvarez P."/>
            <person name="Gnerre S."/>
            <person name="Grabherr M."/>
            <person name="Kleber M."/>
            <person name="Mauceli E."/>
            <person name="Brockman W."/>
            <person name="MacCallum I.A."/>
            <person name="Rounsley S."/>
            <person name="Young S."/>
            <person name="LaButti K."/>
            <person name="Pushparaj V."/>
            <person name="DeCaprio D."/>
            <person name="Crawford M."/>
            <person name="Koehrsen M."/>
            <person name="Engels R."/>
            <person name="Montgomery P."/>
            <person name="Pearson M."/>
            <person name="Howarth C."/>
            <person name="Larson L."/>
            <person name="Luoma S."/>
            <person name="White J."/>
            <person name="Kodira C."/>
            <person name="Zeng Q."/>
            <person name="O'Leary S."/>
            <person name="Yandava C."/>
            <person name="Alvarado L."/>
            <person name="Wirth D."/>
            <person name="Volkman S."/>
            <person name="Hartl D."/>
        </authorList>
    </citation>
    <scope>NUCLEOTIDE SEQUENCE [LARGE SCALE GENOMIC DNA]</scope>
</reference>
<feature type="non-terminal residue" evidence="1">
    <location>
        <position position="90"/>
    </location>
</feature>
<dbReference type="AlphaFoldDB" id="A0A0L7MA95"/>
<evidence type="ECO:0000313" key="2">
    <source>
        <dbReference type="Proteomes" id="UP000054282"/>
    </source>
</evidence>
<name>A0A0L7MA95_PLAF4</name>